<evidence type="ECO:0000313" key="1">
    <source>
        <dbReference type="EMBL" id="QBP11755.1"/>
    </source>
</evidence>
<reference evidence="1 2" key="1">
    <citation type="submission" date="2019-03" db="EMBL/GenBank/DDBJ databases">
        <title>Comparative insights into the high quality Complete genome sequence of highly metal resistant Cupriavidus metallidurans strain BS1 isolated from a gold-copper mine.</title>
        <authorList>
            <person name="Mazhar H.S."/>
            <person name="Rensing C."/>
        </authorList>
    </citation>
    <scope>NUCLEOTIDE SEQUENCE [LARGE SCALE GENOMIC DNA]</scope>
    <source>
        <strain evidence="1 2">BS1</strain>
    </source>
</reference>
<evidence type="ECO:0000313" key="2">
    <source>
        <dbReference type="Proteomes" id="UP000253772"/>
    </source>
</evidence>
<name>A0A2L0XCW3_9BURK</name>
<accession>A0A2L0XCW3</accession>
<dbReference type="RefSeq" id="WP_024570581.1">
    <property type="nucleotide sequence ID" value="NZ_CP026544.1"/>
</dbReference>
<gene>
    <name evidence="1" type="ORF">DDF84_016610</name>
</gene>
<dbReference type="EMBL" id="CP037900">
    <property type="protein sequence ID" value="QBP11755.1"/>
    <property type="molecule type" value="Genomic_DNA"/>
</dbReference>
<dbReference type="AlphaFoldDB" id="A0A2L0XCW3"/>
<protein>
    <submittedName>
        <fullName evidence="1">Anti-sigma factor</fullName>
    </submittedName>
</protein>
<proteinExistence type="predicted"/>
<organism evidence="1 2">
    <name type="scientific">Cupriavidus metallidurans</name>
    <dbReference type="NCBI Taxonomy" id="119219"/>
    <lineage>
        <taxon>Bacteria</taxon>
        <taxon>Pseudomonadati</taxon>
        <taxon>Pseudomonadota</taxon>
        <taxon>Betaproteobacteria</taxon>
        <taxon>Burkholderiales</taxon>
        <taxon>Burkholderiaceae</taxon>
        <taxon>Cupriavidus</taxon>
    </lineage>
</organism>
<dbReference type="OrthoDB" id="9152892at2"/>
<sequence length="277" mass="29607">MVTPTPVGEADLHAYADGQLSGPRRAEVEAFLAADPEAARKVEAWRRQTAGLHASLNAVLKEAVPLDALPRGLRAGSGRTTAHRPLWPVALALAASVATFIIGGTSGWMARGRFDADLGGVPPLERFARDALASHVVYAPEVRHVVEVPASDEAHMVAWLSKRLGAPLQVPDLRAQGFRLIGGRLGVAEGGPMAILMYENDAGTRLSLQLRRMAQGTPDTAFRLERLAPAQGAQSTGPAAMAFYWVDHNLGFALAGPIDRERLLALATAVYQQYQRG</sequence>
<dbReference type="Proteomes" id="UP000253772">
    <property type="component" value="Chromosome c1"/>
</dbReference>